<dbReference type="AlphaFoldDB" id="M9LXN5"/>
<protein>
    <submittedName>
        <fullName evidence="1">Predicted membrane protein</fullName>
    </submittedName>
</protein>
<dbReference type="RefSeq" id="WP_006284016.1">
    <property type="nucleotide sequence ID" value="NZ_BALG01000007.1"/>
</dbReference>
<name>M9LXN5_PAEPP</name>
<gene>
    <name evidence="1" type="ORF">PPOP_0121</name>
</gene>
<proteinExistence type="predicted"/>
<sequence>MQAICSFALRTVSNVALKINIGQGVRTEFDDMVINGDLNSRYAYRAKGGHQPTNLKEQLAMGELMSNPAAGKTLEGKNRNR</sequence>
<accession>M9LXN5</accession>
<dbReference type="Proteomes" id="UP000029453">
    <property type="component" value="Unassembled WGS sequence"/>
</dbReference>
<keyword evidence="2" id="KW-1185">Reference proteome</keyword>
<dbReference type="EMBL" id="BALG01000007">
    <property type="protein sequence ID" value="GAC40794.1"/>
    <property type="molecule type" value="Genomic_DNA"/>
</dbReference>
<evidence type="ECO:0000313" key="2">
    <source>
        <dbReference type="Proteomes" id="UP000029453"/>
    </source>
</evidence>
<comment type="caution">
    <text evidence="1">The sequence shown here is derived from an EMBL/GenBank/DDBJ whole genome shotgun (WGS) entry which is preliminary data.</text>
</comment>
<reference evidence="1 2" key="1">
    <citation type="submission" date="2012-10" db="EMBL/GenBank/DDBJ databases">
        <title>Draft Genome Sequence of Paenibacillus popilliae ATCC 14706T.</title>
        <authorList>
            <person name="Iiyama K."/>
            <person name="Mori K."/>
            <person name="Mon H."/>
            <person name="Chieda Y."/>
            <person name="Lee J.M."/>
            <person name="Kusakabe T."/>
            <person name="Tashiro K."/>
            <person name="Asano S."/>
            <person name="Yasunaga-Aoki C."/>
            <person name="Shimizu S."/>
        </authorList>
    </citation>
    <scope>NUCLEOTIDE SEQUENCE [LARGE SCALE GENOMIC DNA]</scope>
    <source>
        <strain evidence="1 2">ATCC 14706</strain>
    </source>
</reference>
<organism evidence="1 2">
    <name type="scientific">Paenibacillus popilliae ATCC 14706</name>
    <dbReference type="NCBI Taxonomy" id="1212764"/>
    <lineage>
        <taxon>Bacteria</taxon>
        <taxon>Bacillati</taxon>
        <taxon>Bacillota</taxon>
        <taxon>Bacilli</taxon>
        <taxon>Bacillales</taxon>
        <taxon>Paenibacillaceae</taxon>
        <taxon>Paenibacillus</taxon>
    </lineage>
</organism>
<evidence type="ECO:0000313" key="1">
    <source>
        <dbReference type="EMBL" id="GAC40794.1"/>
    </source>
</evidence>